<reference evidence="9" key="1">
    <citation type="journal article" date="2019" name="Int. J. Syst. Evol. Microbiol.">
        <title>The Global Catalogue of Microorganisms (GCM) 10K type strain sequencing project: providing services to taxonomists for standard genome sequencing and annotation.</title>
        <authorList>
            <consortium name="The Broad Institute Genomics Platform"/>
            <consortium name="The Broad Institute Genome Sequencing Center for Infectious Disease"/>
            <person name="Wu L."/>
            <person name="Ma J."/>
        </authorList>
    </citation>
    <scope>NUCLEOTIDE SEQUENCE [LARGE SCALE GENOMIC DNA]</scope>
    <source>
        <strain evidence="9">KCTC 22814</strain>
    </source>
</reference>
<evidence type="ECO:0000256" key="2">
    <source>
        <dbReference type="ARBA" id="ARBA00022908"/>
    </source>
</evidence>
<dbReference type="Gene3D" id="1.10.150.130">
    <property type="match status" value="1"/>
</dbReference>
<dbReference type="InterPro" id="IPR002104">
    <property type="entry name" value="Integrase_catalytic"/>
</dbReference>
<keyword evidence="9" id="KW-1185">Reference proteome</keyword>
<dbReference type="PROSITE" id="PS51898">
    <property type="entry name" value="TYR_RECOMBINASE"/>
    <property type="match status" value="1"/>
</dbReference>
<evidence type="ECO:0000256" key="5">
    <source>
        <dbReference type="PROSITE-ProRule" id="PRU01248"/>
    </source>
</evidence>
<evidence type="ECO:0000259" key="6">
    <source>
        <dbReference type="PROSITE" id="PS51898"/>
    </source>
</evidence>
<feature type="domain" description="Tyr recombinase" evidence="6">
    <location>
        <begin position="219"/>
        <end position="396"/>
    </location>
</feature>
<dbReference type="Gene3D" id="1.10.443.10">
    <property type="entry name" value="Intergrase catalytic core"/>
    <property type="match status" value="1"/>
</dbReference>
<organism evidence="8 9">
    <name type="scientific">Sphingobacterium bambusae</name>
    <dbReference type="NCBI Taxonomy" id="662858"/>
    <lineage>
        <taxon>Bacteria</taxon>
        <taxon>Pseudomonadati</taxon>
        <taxon>Bacteroidota</taxon>
        <taxon>Sphingobacteriia</taxon>
        <taxon>Sphingobacteriales</taxon>
        <taxon>Sphingobacteriaceae</taxon>
        <taxon>Sphingobacterium</taxon>
    </lineage>
</organism>
<dbReference type="Proteomes" id="UP001597525">
    <property type="component" value="Unassembled WGS sequence"/>
</dbReference>
<evidence type="ECO:0000259" key="7">
    <source>
        <dbReference type="PROSITE" id="PS51900"/>
    </source>
</evidence>
<keyword evidence="4" id="KW-0233">DNA recombination</keyword>
<dbReference type="Pfam" id="PF13102">
    <property type="entry name" value="Phage_int_SAM_5"/>
    <property type="match status" value="1"/>
</dbReference>
<dbReference type="Pfam" id="PF00589">
    <property type="entry name" value="Phage_integrase"/>
    <property type="match status" value="1"/>
</dbReference>
<dbReference type="PANTHER" id="PTHR30349">
    <property type="entry name" value="PHAGE INTEGRASE-RELATED"/>
    <property type="match status" value="1"/>
</dbReference>
<dbReference type="InterPro" id="IPR011010">
    <property type="entry name" value="DNA_brk_join_enz"/>
</dbReference>
<name>A0ABW6BLX8_9SPHI</name>
<sequence>MSTNYSLSFFLKKPKNYKNGPKPIYLRITVDCQQKEISVGRQCDPSRWDSHANRVNGSKEDARSINSYLDTVAHKVAEIHHTFVRNETTVTAEIMKLKFLGKDIERKKLLEVFAEHNAQVKALLGRGFKPNTLKGYNTSISHLRSYLEQGLKRRDIEVNNIDHSFVVGYEFFLRADLGCSEVSAAKYIKHFRKVIRICIAHRWIKDDPFTFYKNKAKATPKDFLTKEELRRLEEKELTEQRLAHVRDVFIFCCYTGLSYADVKKLTPQEIGEGVDGKLWILTSREKTETTSNIPLLKKAMELINLYREYPPCSSKNVVLPVPSNQKANAYLKEIAQLCGIHKALTFHMSRHTFATTVTLANNVPIETVSKMLGHTDIKTTQHYAKLLDSRVAQDMSKLERKLKRG</sequence>
<keyword evidence="3 5" id="KW-0238">DNA-binding</keyword>
<dbReference type="InterPro" id="IPR025269">
    <property type="entry name" value="SAM-like_dom"/>
</dbReference>
<dbReference type="PROSITE" id="PS51900">
    <property type="entry name" value="CB"/>
    <property type="match status" value="1"/>
</dbReference>
<dbReference type="RefSeq" id="WP_320186553.1">
    <property type="nucleotide sequence ID" value="NZ_CP138332.1"/>
</dbReference>
<dbReference type="PANTHER" id="PTHR30349:SF64">
    <property type="entry name" value="PROPHAGE INTEGRASE INTD-RELATED"/>
    <property type="match status" value="1"/>
</dbReference>
<feature type="domain" description="Core-binding (CB)" evidence="7">
    <location>
        <begin position="114"/>
        <end position="199"/>
    </location>
</feature>
<dbReference type="InterPro" id="IPR050090">
    <property type="entry name" value="Tyrosine_recombinase_XerCD"/>
</dbReference>
<evidence type="ECO:0000313" key="9">
    <source>
        <dbReference type="Proteomes" id="UP001597525"/>
    </source>
</evidence>
<dbReference type="CDD" id="cd01185">
    <property type="entry name" value="INTN1_C_like"/>
    <property type="match status" value="1"/>
</dbReference>
<proteinExistence type="inferred from homology"/>
<evidence type="ECO:0000256" key="1">
    <source>
        <dbReference type="ARBA" id="ARBA00008857"/>
    </source>
</evidence>
<dbReference type="SUPFAM" id="SSF56349">
    <property type="entry name" value="DNA breaking-rejoining enzymes"/>
    <property type="match status" value="1"/>
</dbReference>
<evidence type="ECO:0000313" key="8">
    <source>
        <dbReference type="EMBL" id="MFD2969344.1"/>
    </source>
</evidence>
<dbReference type="InterPro" id="IPR010998">
    <property type="entry name" value="Integrase_recombinase_N"/>
</dbReference>
<gene>
    <name evidence="8" type="ORF">ACFS7Y_18255</name>
</gene>
<dbReference type="InterPro" id="IPR044068">
    <property type="entry name" value="CB"/>
</dbReference>
<accession>A0ABW6BLX8</accession>
<evidence type="ECO:0000256" key="4">
    <source>
        <dbReference type="ARBA" id="ARBA00023172"/>
    </source>
</evidence>
<dbReference type="InterPro" id="IPR013762">
    <property type="entry name" value="Integrase-like_cat_sf"/>
</dbReference>
<dbReference type="InterPro" id="IPR035386">
    <property type="entry name" value="Arm-DNA-bind_5"/>
</dbReference>
<dbReference type="Pfam" id="PF17293">
    <property type="entry name" value="Arm-DNA-bind_5"/>
    <property type="match status" value="1"/>
</dbReference>
<comment type="similarity">
    <text evidence="1">Belongs to the 'phage' integrase family.</text>
</comment>
<protein>
    <submittedName>
        <fullName evidence="8">Site-specific integrase</fullName>
    </submittedName>
</protein>
<dbReference type="EMBL" id="JBHUPB010000012">
    <property type="protein sequence ID" value="MFD2969344.1"/>
    <property type="molecule type" value="Genomic_DNA"/>
</dbReference>
<comment type="caution">
    <text evidence="8">The sequence shown here is derived from an EMBL/GenBank/DDBJ whole genome shotgun (WGS) entry which is preliminary data.</text>
</comment>
<keyword evidence="2" id="KW-0229">DNA integration</keyword>
<evidence type="ECO:0000256" key="3">
    <source>
        <dbReference type="ARBA" id="ARBA00023125"/>
    </source>
</evidence>